<feature type="transmembrane region" description="Helical" evidence="7">
    <location>
        <begin position="261"/>
        <end position="283"/>
    </location>
</feature>
<feature type="domain" description="PAC" evidence="11">
    <location>
        <begin position="371"/>
        <end position="423"/>
    </location>
</feature>
<reference evidence="12 13" key="1">
    <citation type="submission" date="2014-02" db="EMBL/GenBank/DDBJ databases">
        <title>Expanding our view of genomic diversity in Candidatus Accumulibacter clades.</title>
        <authorList>
            <person name="Skennerton C.T."/>
            <person name="Barr J.J."/>
            <person name="Slater F.R."/>
            <person name="Bond P.L."/>
            <person name="Tyson G.W."/>
        </authorList>
    </citation>
    <scope>NUCLEOTIDE SEQUENCE [LARGE SCALE GENOMIC DNA]</scope>
    <source>
        <strain evidence="13">BA-92</strain>
    </source>
</reference>
<dbReference type="SUPFAM" id="SSF55874">
    <property type="entry name" value="ATPase domain of HSP90 chaperone/DNA topoisomerase II/histidine kinase"/>
    <property type="match status" value="1"/>
</dbReference>
<dbReference type="PRINTS" id="PR00344">
    <property type="entry name" value="BCTRLSENSOR"/>
</dbReference>
<dbReference type="PROSITE" id="PS50109">
    <property type="entry name" value="HIS_KIN"/>
    <property type="match status" value="1"/>
</dbReference>
<evidence type="ECO:0000256" key="7">
    <source>
        <dbReference type="SAM" id="Phobius"/>
    </source>
</evidence>
<dbReference type="Gene3D" id="3.30.565.10">
    <property type="entry name" value="Histidine kinase-like ATPase, C-terminal domain"/>
    <property type="match status" value="1"/>
</dbReference>
<dbReference type="PANTHER" id="PTHR43304:SF1">
    <property type="entry name" value="PAC DOMAIN-CONTAINING PROTEIN"/>
    <property type="match status" value="1"/>
</dbReference>
<feature type="signal peptide" evidence="8">
    <location>
        <begin position="1"/>
        <end position="26"/>
    </location>
</feature>
<dbReference type="Pfam" id="PF13426">
    <property type="entry name" value="PAS_9"/>
    <property type="match status" value="1"/>
</dbReference>
<accession>A0A011QEJ1</accession>
<comment type="caution">
    <text evidence="12">The sequence shown here is derived from an EMBL/GenBank/DDBJ whole genome shotgun (WGS) entry which is preliminary data.</text>
</comment>
<evidence type="ECO:0000259" key="11">
    <source>
        <dbReference type="PROSITE" id="PS50113"/>
    </source>
</evidence>
<feature type="domain" description="PAC" evidence="11">
    <location>
        <begin position="496"/>
        <end position="550"/>
    </location>
</feature>
<dbReference type="Pfam" id="PF00512">
    <property type="entry name" value="HisKA"/>
    <property type="match status" value="1"/>
</dbReference>
<dbReference type="InterPro" id="IPR005467">
    <property type="entry name" value="His_kinase_dom"/>
</dbReference>
<feature type="chain" id="PRO_5001463198" description="histidine kinase" evidence="8">
    <location>
        <begin position="27"/>
        <end position="1034"/>
    </location>
</feature>
<dbReference type="InterPro" id="IPR013656">
    <property type="entry name" value="PAS_4"/>
</dbReference>
<keyword evidence="4 12" id="KW-0808">Transferase</keyword>
<dbReference type="GO" id="GO:0000155">
    <property type="term" value="F:phosphorelay sensor kinase activity"/>
    <property type="evidence" value="ECO:0007669"/>
    <property type="project" value="InterPro"/>
</dbReference>
<dbReference type="InterPro" id="IPR035965">
    <property type="entry name" value="PAS-like_dom_sf"/>
</dbReference>
<keyword evidence="6" id="KW-0175">Coiled coil</keyword>
<feature type="domain" description="PAS" evidence="10">
    <location>
        <begin position="672"/>
        <end position="716"/>
    </location>
</feature>
<dbReference type="EMBL" id="JEMX01000110">
    <property type="protein sequence ID" value="EXI77199.1"/>
    <property type="molecule type" value="Genomic_DNA"/>
</dbReference>
<dbReference type="SMART" id="SM00091">
    <property type="entry name" value="PAS"/>
    <property type="match status" value="4"/>
</dbReference>
<dbReference type="NCBIfam" id="TIGR00229">
    <property type="entry name" value="sensory_box"/>
    <property type="match status" value="3"/>
</dbReference>
<dbReference type="Pfam" id="PF08448">
    <property type="entry name" value="PAS_4"/>
    <property type="match status" value="2"/>
</dbReference>
<protein>
    <recommendedName>
        <fullName evidence="2">histidine kinase</fullName>
        <ecNumber evidence="2">2.7.13.3</ecNumber>
    </recommendedName>
</protein>
<keyword evidence="7" id="KW-1133">Transmembrane helix</keyword>
<keyword evidence="5" id="KW-0418">Kinase</keyword>
<dbReference type="PROSITE" id="PS50113">
    <property type="entry name" value="PAC"/>
    <property type="match status" value="3"/>
</dbReference>
<dbReference type="AlphaFoldDB" id="A0A011QEJ1"/>
<feature type="domain" description="PAS" evidence="10">
    <location>
        <begin position="424"/>
        <end position="493"/>
    </location>
</feature>
<comment type="catalytic activity">
    <reaction evidence="1">
        <text>ATP + protein L-histidine = ADP + protein N-phospho-L-histidine.</text>
        <dbReference type="EC" id="2.7.13.3"/>
    </reaction>
</comment>
<proteinExistence type="predicted"/>
<dbReference type="PATRIC" id="fig|1454003.3.peg.4025"/>
<keyword evidence="7" id="KW-0472">Membrane</keyword>
<dbReference type="Proteomes" id="UP000021816">
    <property type="component" value="Unassembled WGS sequence"/>
</dbReference>
<organism evidence="12 13">
    <name type="scientific">Candidatus Accumulibacter appositus</name>
    <dbReference type="NCBI Taxonomy" id="1454003"/>
    <lineage>
        <taxon>Bacteria</taxon>
        <taxon>Pseudomonadati</taxon>
        <taxon>Pseudomonadota</taxon>
        <taxon>Betaproteobacteria</taxon>
        <taxon>Candidatus Accumulibacter</taxon>
    </lineage>
</organism>
<evidence type="ECO:0000259" key="10">
    <source>
        <dbReference type="PROSITE" id="PS50112"/>
    </source>
</evidence>
<evidence type="ECO:0000313" key="12">
    <source>
        <dbReference type="EMBL" id="EXI77199.1"/>
    </source>
</evidence>
<dbReference type="InterPro" id="IPR003661">
    <property type="entry name" value="HisK_dim/P_dom"/>
</dbReference>
<keyword evidence="8" id="KW-0732">Signal</keyword>
<dbReference type="Pfam" id="PF00497">
    <property type="entry name" value="SBP_bac_3"/>
    <property type="match status" value="1"/>
</dbReference>
<evidence type="ECO:0000256" key="6">
    <source>
        <dbReference type="SAM" id="Coils"/>
    </source>
</evidence>
<dbReference type="InterPro" id="IPR001638">
    <property type="entry name" value="Solute-binding_3/MltF_N"/>
</dbReference>
<dbReference type="SUPFAM" id="SSF53850">
    <property type="entry name" value="Periplasmic binding protein-like II"/>
    <property type="match status" value="1"/>
</dbReference>
<dbReference type="InterPro" id="IPR036097">
    <property type="entry name" value="HisK_dim/P_sf"/>
</dbReference>
<evidence type="ECO:0000256" key="4">
    <source>
        <dbReference type="ARBA" id="ARBA00022679"/>
    </source>
</evidence>
<dbReference type="SMART" id="SM00086">
    <property type="entry name" value="PAC"/>
    <property type="match status" value="3"/>
</dbReference>
<dbReference type="InterPro" id="IPR001610">
    <property type="entry name" value="PAC"/>
</dbReference>
<dbReference type="InterPro" id="IPR000700">
    <property type="entry name" value="PAS-assoc_C"/>
</dbReference>
<dbReference type="PANTHER" id="PTHR43304">
    <property type="entry name" value="PHYTOCHROME-LIKE PROTEIN CPH1"/>
    <property type="match status" value="1"/>
</dbReference>
<feature type="domain" description="PAS" evidence="10">
    <location>
        <begin position="297"/>
        <end position="367"/>
    </location>
</feature>
<evidence type="ECO:0000313" key="13">
    <source>
        <dbReference type="Proteomes" id="UP000021816"/>
    </source>
</evidence>
<dbReference type="CDD" id="cd00082">
    <property type="entry name" value="HisKA"/>
    <property type="match status" value="1"/>
</dbReference>
<dbReference type="SMART" id="SM00062">
    <property type="entry name" value="PBPb"/>
    <property type="match status" value="1"/>
</dbReference>
<evidence type="ECO:0000256" key="3">
    <source>
        <dbReference type="ARBA" id="ARBA00022553"/>
    </source>
</evidence>
<dbReference type="CDD" id="cd00130">
    <property type="entry name" value="PAS"/>
    <property type="match status" value="3"/>
</dbReference>
<dbReference type="EC" id="2.7.13.3" evidence="2"/>
<dbReference type="SMART" id="SM00388">
    <property type="entry name" value="HisKA"/>
    <property type="match status" value="1"/>
</dbReference>
<name>A0A011QEJ1_9PROT</name>
<dbReference type="Gene3D" id="3.40.190.10">
    <property type="entry name" value="Periplasmic binding protein-like II"/>
    <property type="match status" value="2"/>
</dbReference>
<evidence type="ECO:0000256" key="2">
    <source>
        <dbReference type="ARBA" id="ARBA00012438"/>
    </source>
</evidence>
<dbReference type="PROSITE" id="PS50112">
    <property type="entry name" value="PAS"/>
    <property type="match status" value="3"/>
</dbReference>
<keyword evidence="3" id="KW-0597">Phosphoprotein</keyword>
<keyword evidence="7" id="KW-0812">Transmembrane</keyword>
<dbReference type="SUPFAM" id="SSF47384">
    <property type="entry name" value="Homodimeric domain of signal transducing histidine kinase"/>
    <property type="match status" value="1"/>
</dbReference>
<dbReference type="Pfam" id="PF08447">
    <property type="entry name" value="PAS_3"/>
    <property type="match status" value="1"/>
</dbReference>
<dbReference type="FunFam" id="1.10.287.130:FF:000070">
    <property type="entry name" value="Histidine kinase sensor protein"/>
    <property type="match status" value="1"/>
</dbReference>
<evidence type="ECO:0000256" key="1">
    <source>
        <dbReference type="ARBA" id="ARBA00000085"/>
    </source>
</evidence>
<dbReference type="STRING" id="1454003.AW10_03965"/>
<dbReference type="SUPFAM" id="SSF55785">
    <property type="entry name" value="PYP-like sensor domain (PAS domain)"/>
    <property type="match status" value="4"/>
</dbReference>
<dbReference type="Pfam" id="PF02518">
    <property type="entry name" value="HATPase_c"/>
    <property type="match status" value="1"/>
</dbReference>
<dbReference type="InterPro" id="IPR003594">
    <property type="entry name" value="HATPase_dom"/>
</dbReference>
<feature type="domain" description="PAC" evidence="11">
    <location>
        <begin position="744"/>
        <end position="791"/>
    </location>
</feature>
<evidence type="ECO:0000256" key="8">
    <source>
        <dbReference type="SAM" id="SignalP"/>
    </source>
</evidence>
<dbReference type="InterPro" id="IPR052162">
    <property type="entry name" value="Sensor_kinase/Photoreceptor"/>
</dbReference>
<evidence type="ECO:0000256" key="5">
    <source>
        <dbReference type="ARBA" id="ARBA00022777"/>
    </source>
</evidence>
<sequence length="1034" mass="115042">MSAGRYRAALGAVALLLAVFFAPVHAEQRTVRVGVGSNPPIAFTDSSGKAQGLAVDILNDVAEQEGWRLEFVHDEWPAIFAMLERGEIDLLTGIAHTPERAERFRFSEHMVLSNWGVVYAKPASGIRSLVQLQDKRMALVPGATHSDELSQLLEKFGVTVVPVPADNYQQVLAMVAAGDADAGVVSRVFGTLHSARYQVESTGIVFNPISVCYASPPDADPALVAAIDRHLGAQLGQRDSAYYRSLDRWLGGAGQPKWPAWVAWALSGAAAALTVAVFFVFLLRRQVARHTLALRESEDSLRATFAQAAVGIARVAPDGSWLEVNQRLCEIVGYSREELLQLSFQVITHPDDLAGDLELLNQLLAGSRDRYNLEKRYLHKSGAAVWINLTVALVRQDDGTPKYFISVIEDISRRKLAEAALRESEARLRLFIEHAPAALGMFDRQMRYLAVSRRWLSDYGLESAEILGRSHYEIFPEIVDAWKNVHRRALAGEVVRADEDRFERLDGSVQWLRWEVRPWYSSEEIGGVGGIVIFTEDISERKLAEAKARQGERVLDSVFQALPDLFFLMDADGSIRDYRARKSADLYLPPEAFLGKRMQDVLPGEVGELLVRGMAEVGEHGGLVTYEYDLAMPAGVRRFEARLTRLPEAGPFIAVVRDISREHQARLSLAASEARYRTLFEYAPDGIVVADQQGFYHDANAAICRMLGYARAELIGLHASNIVAASERSYIQPALDAIEAKADYQREWRFRRKDGSSFVADVIATRMPDGGALAVIRDITERKRMEDEIRQLNADLEARVRQRTDELDAANRELQTFTYSVSHDLKAPLRGIDGYSRLLLDAYHDQLGDEGQLFIDNVRAGVAHMSRLIEDLLAYSRLERSNLHSRTLDLSAQLSSCLENYAAEVAACGMVVEVAVLPGLSIHADSDGLNMVLRNLIDNALKFSRKSQPPSLAISATQTDESVILAFKDNGIGFDMRFHERIFEIFQRLQRAEEYPGTGVGLAIVYKALQRMGGRIWAESAPGQGACFYVQLRR</sequence>
<gene>
    <name evidence="12" type="primary">cph1_5</name>
    <name evidence="12" type="ORF">AW10_03965</name>
</gene>
<dbReference type="Gene3D" id="1.10.287.130">
    <property type="match status" value="1"/>
</dbReference>
<feature type="domain" description="Histidine kinase" evidence="9">
    <location>
        <begin position="820"/>
        <end position="1034"/>
    </location>
</feature>
<dbReference type="InterPro" id="IPR000014">
    <property type="entry name" value="PAS"/>
</dbReference>
<dbReference type="Gene3D" id="3.30.450.20">
    <property type="entry name" value="PAS domain"/>
    <property type="match status" value="4"/>
</dbReference>
<evidence type="ECO:0000259" key="9">
    <source>
        <dbReference type="PROSITE" id="PS50109"/>
    </source>
</evidence>
<feature type="coiled-coil region" evidence="6">
    <location>
        <begin position="782"/>
        <end position="813"/>
    </location>
</feature>
<dbReference type="InterPro" id="IPR004358">
    <property type="entry name" value="Sig_transdc_His_kin-like_C"/>
</dbReference>
<dbReference type="InterPro" id="IPR013655">
    <property type="entry name" value="PAS_fold_3"/>
</dbReference>
<dbReference type="SMART" id="SM00387">
    <property type="entry name" value="HATPase_c"/>
    <property type="match status" value="1"/>
</dbReference>
<dbReference type="InterPro" id="IPR036890">
    <property type="entry name" value="HATPase_C_sf"/>
</dbReference>